<accession>A0A4Z1T369</accession>
<feature type="compositionally biased region" description="Polar residues" evidence="1">
    <location>
        <begin position="228"/>
        <end position="238"/>
    </location>
</feature>
<evidence type="ECO:0000256" key="1">
    <source>
        <dbReference type="SAM" id="MobiDB-lite"/>
    </source>
</evidence>
<gene>
    <name evidence="3" type="ORF">GMRT_10800</name>
</gene>
<comment type="caution">
    <text evidence="3">The sequence shown here is derived from an EMBL/GenBank/DDBJ whole genome shotgun (WGS) entry which is preliminary data.</text>
</comment>
<dbReference type="EMBL" id="VDLU01000003">
    <property type="protein sequence ID" value="TNJ27497.1"/>
    <property type="molecule type" value="Genomic_DNA"/>
</dbReference>
<dbReference type="SUPFAM" id="SSF55154">
    <property type="entry name" value="CYTH-like phosphatases"/>
    <property type="match status" value="1"/>
</dbReference>
<feature type="domain" description="CYTH" evidence="2">
    <location>
        <begin position="3"/>
        <end position="210"/>
    </location>
</feature>
<dbReference type="AlphaFoldDB" id="A0A4Z1T369"/>
<dbReference type="InterPro" id="IPR033469">
    <property type="entry name" value="CYTH-like_dom_sf"/>
</dbReference>
<dbReference type="Proteomes" id="UP000315496">
    <property type="component" value="Chromosome 3"/>
</dbReference>
<dbReference type="Pfam" id="PF01928">
    <property type="entry name" value="CYTH"/>
    <property type="match status" value="1"/>
</dbReference>
<feature type="compositionally biased region" description="Low complexity" evidence="1">
    <location>
        <begin position="214"/>
        <end position="227"/>
    </location>
</feature>
<evidence type="ECO:0000313" key="3">
    <source>
        <dbReference type="EMBL" id="TNJ27497.1"/>
    </source>
</evidence>
<keyword evidence="4" id="KW-1185">Reference proteome</keyword>
<evidence type="ECO:0000313" key="4">
    <source>
        <dbReference type="Proteomes" id="UP000315496"/>
    </source>
</evidence>
<name>A0A4Z1T369_GIAMU</name>
<dbReference type="Gene3D" id="2.40.320.10">
    <property type="entry name" value="Hypothetical Protein Pfu-838710-001"/>
    <property type="match status" value="1"/>
</dbReference>
<reference evidence="3 4" key="1">
    <citation type="submission" date="2019-05" db="EMBL/GenBank/DDBJ databases">
        <title>The compact genome of Giardia muris reveals important steps in the evolution of intestinal protozoan parasites.</title>
        <authorList>
            <person name="Xu F."/>
            <person name="Jimenez-Gonzalez A."/>
            <person name="Einarsson E."/>
            <person name="Astvaldsson A."/>
            <person name="Peirasmaki D."/>
            <person name="Eckmann L."/>
            <person name="Andersson J.O."/>
            <person name="Svard S.G."/>
            <person name="Jerlstrom-Hultqvist J."/>
        </authorList>
    </citation>
    <scope>NUCLEOTIDE SEQUENCE [LARGE SCALE GENOMIC DNA]</scope>
    <source>
        <strain evidence="3 4">Roberts-Thomson</strain>
    </source>
</reference>
<proteinExistence type="predicted"/>
<organism evidence="3 4">
    <name type="scientific">Giardia muris</name>
    <dbReference type="NCBI Taxonomy" id="5742"/>
    <lineage>
        <taxon>Eukaryota</taxon>
        <taxon>Metamonada</taxon>
        <taxon>Diplomonadida</taxon>
        <taxon>Hexamitidae</taxon>
        <taxon>Giardiinae</taxon>
        <taxon>Giardia</taxon>
    </lineage>
</organism>
<dbReference type="PROSITE" id="PS51707">
    <property type="entry name" value="CYTH"/>
    <property type="match status" value="1"/>
</dbReference>
<dbReference type="OrthoDB" id="2160189at2759"/>
<sequence>MPNIEQEVKLTLCDPDKIADLIAELNRTGESLGTKTLTNTYFDNQDNQLAALKSCFRLRKCESNGETKCTATVKAKSEASGAVFRAVEEETVIAEADYERLMNDPSGKSIAPFFCNHVCDIPTVLGETITGPLFKIASFKTTRRTYKWKAHTLEVDSVIFMPPTSGRMVEVECETDAPERALVDIRNLLSDLGVIFTQSSTTKLGKALQLSRSRGLASRRGSRTSSGYNTPTSSQIKE</sequence>
<dbReference type="InterPro" id="IPR023577">
    <property type="entry name" value="CYTH_domain"/>
</dbReference>
<dbReference type="VEuPathDB" id="GiardiaDB:GMRT_10800"/>
<dbReference type="PANTHER" id="PTHR34948:SF2">
    <property type="entry name" value="TRIPHOSPHATE TUNNEL METALLOENZYME 3"/>
    <property type="match status" value="1"/>
</dbReference>
<dbReference type="SMART" id="SM01118">
    <property type="entry name" value="CYTH"/>
    <property type="match status" value="1"/>
</dbReference>
<feature type="region of interest" description="Disordered" evidence="1">
    <location>
        <begin position="214"/>
        <end position="238"/>
    </location>
</feature>
<dbReference type="PANTHER" id="PTHR34948">
    <property type="entry name" value="OS08G0299200 PROTEIN"/>
    <property type="match status" value="1"/>
</dbReference>
<dbReference type="GO" id="GO:0016462">
    <property type="term" value="F:pyrophosphatase activity"/>
    <property type="evidence" value="ECO:0007669"/>
    <property type="project" value="UniProtKB-ARBA"/>
</dbReference>
<protein>
    <submittedName>
        <fullName evidence="3">CYTH domain-containing protein</fullName>
    </submittedName>
</protein>
<evidence type="ECO:0000259" key="2">
    <source>
        <dbReference type="PROSITE" id="PS51707"/>
    </source>
</evidence>